<dbReference type="InterPro" id="IPR003718">
    <property type="entry name" value="OsmC/Ohr_fam"/>
</dbReference>
<organism evidence="9 10">
    <name type="scientific">Halomarina ordinaria</name>
    <dbReference type="NCBI Taxonomy" id="3033939"/>
    <lineage>
        <taxon>Archaea</taxon>
        <taxon>Methanobacteriati</taxon>
        <taxon>Methanobacteriota</taxon>
        <taxon>Stenosarchaea group</taxon>
        <taxon>Halobacteria</taxon>
        <taxon>Halobacteriales</taxon>
        <taxon>Natronomonadaceae</taxon>
        <taxon>Halomarina</taxon>
    </lineage>
</organism>
<proteinExistence type="inferred from homology"/>
<dbReference type="Gene3D" id="2.40.50.100">
    <property type="match status" value="1"/>
</dbReference>
<dbReference type="AlphaFoldDB" id="A0ABD5U6R2"/>
<evidence type="ECO:0000256" key="1">
    <source>
        <dbReference type="ARBA" id="ARBA00001938"/>
    </source>
</evidence>
<dbReference type="Gene3D" id="4.10.320.10">
    <property type="entry name" value="E3-binding domain"/>
    <property type="match status" value="2"/>
</dbReference>
<evidence type="ECO:0000313" key="10">
    <source>
        <dbReference type="Proteomes" id="UP001596406"/>
    </source>
</evidence>
<evidence type="ECO:0000259" key="7">
    <source>
        <dbReference type="PROSITE" id="PS50968"/>
    </source>
</evidence>
<feature type="compositionally biased region" description="Low complexity" evidence="6">
    <location>
        <begin position="175"/>
        <end position="184"/>
    </location>
</feature>
<dbReference type="InterPro" id="IPR015946">
    <property type="entry name" value="KH_dom-like_a/b"/>
</dbReference>
<dbReference type="SUPFAM" id="SSF51230">
    <property type="entry name" value="Single hybrid motif"/>
    <property type="match status" value="1"/>
</dbReference>
<dbReference type="RefSeq" id="WP_304446638.1">
    <property type="nucleotide sequence ID" value="NZ_JARRAH010000001.1"/>
</dbReference>
<keyword evidence="3" id="KW-0808">Transferase</keyword>
<protein>
    <submittedName>
        <fullName evidence="9">2-oxo acid dehydrogenase subunit E2</fullName>
    </submittedName>
</protein>
<dbReference type="InterPro" id="IPR000089">
    <property type="entry name" value="Biotin_lipoyl"/>
</dbReference>
<evidence type="ECO:0000256" key="6">
    <source>
        <dbReference type="SAM" id="MobiDB-lite"/>
    </source>
</evidence>
<evidence type="ECO:0000256" key="4">
    <source>
        <dbReference type="ARBA" id="ARBA00022823"/>
    </source>
</evidence>
<accession>A0ABD5U6R2</accession>
<dbReference type="InterPro" id="IPR011053">
    <property type="entry name" value="Single_hybrid_motif"/>
</dbReference>
<sequence length="611" mass="64800">MAYIVRMPKLGLEMERGVLLEWYVAEGGECEEGDPVAEIESEKTTAEVDAREGGVLRATYLEEGEEVEPGTPIGIIAGADEDVSDLETQVRADLGDGDVAEGGEPASEEATTEADESAPKSAVKHAGNGASESATGVEEVRASPRARKRAEELGVDLTSVEGTGPQESITAEDVAAAAESTGDAAEVKASPRARKRADELGVDLASVEATGPQGSVTEEDVEAAAESADEPVTETPAGLTLREERPFDGMRRTIARRLGESYREAVHVTAHRTIDAEELVAAREAASEALSADLSLTDLLLVALSDALDDHPEFNAHFEDGSHRLYEEHNICLAVDVEAGLIAPVVRDVDSTPLPELADARRDLTERVLDGDYTMDDLSGGTFTVSNLGVLGVESFDPVINPPQVAILGVDALQRRPVATESGVSVRRVLPVDLSFDHRVVDGADAARFLGSLKEAAEDPWSLLPEAVERVPAGEALDLPERDVTARMRDDTAGTVGVGPVEWDFDVPEDLGGGATGPTPVDMFLGSLGACLSLSLRMQADRSDTPLSDVDVRVRGSPERGWLEEVAVTVTLESSADDAALDRLVELGERNCYVTAALADDVPLEISWRRA</sequence>
<evidence type="ECO:0000259" key="8">
    <source>
        <dbReference type="PROSITE" id="PS51826"/>
    </source>
</evidence>
<dbReference type="SUPFAM" id="SSF82784">
    <property type="entry name" value="OsmC-like"/>
    <property type="match status" value="1"/>
</dbReference>
<dbReference type="InterPro" id="IPR050743">
    <property type="entry name" value="2-oxoacid_DH_E2_comp"/>
</dbReference>
<dbReference type="SUPFAM" id="SSF47005">
    <property type="entry name" value="Peripheral subunit-binding domain of 2-oxo acid dehydrogenase complex"/>
    <property type="match status" value="2"/>
</dbReference>
<feature type="domain" description="Lipoyl-binding" evidence="7">
    <location>
        <begin position="2"/>
        <end position="77"/>
    </location>
</feature>
<dbReference type="SUPFAM" id="SSF52777">
    <property type="entry name" value="CoA-dependent acyltransferases"/>
    <property type="match status" value="1"/>
</dbReference>
<dbReference type="PANTHER" id="PTHR43178">
    <property type="entry name" value="DIHYDROLIPOAMIDE ACETYLTRANSFERASE COMPONENT OF PYRUVATE DEHYDROGENASE COMPLEX"/>
    <property type="match status" value="1"/>
</dbReference>
<dbReference type="InterPro" id="IPR004167">
    <property type="entry name" value="PSBD"/>
</dbReference>
<dbReference type="CDD" id="cd06849">
    <property type="entry name" value="lipoyl_domain"/>
    <property type="match status" value="1"/>
</dbReference>
<dbReference type="GO" id="GO:0016746">
    <property type="term" value="F:acyltransferase activity"/>
    <property type="evidence" value="ECO:0007669"/>
    <property type="project" value="UniProtKB-KW"/>
</dbReference>
<dbReference type="PROSITE" id="PS51826">
    <property type="entry name" value="PSBD"/>
    <property type="match status" value="2"/>
</dbReference>
<evidence type="ECO:0000256" key="5">
    <source>
        <dbReference type="ARBA" id="ARBA00023315"/>
    </source>
</evidence>
<dbReference type="Gene3D" id="3.30.559.10">
    <property type="entry name" value="Chloramphenicol acetyltransferase-like domain"/>
    <property type="match status" value="1"/>
</dbReference>
<feature type="domain" description="Peripheral subunit-binding (PSBD)" evidence="8">
    <location>
        <begin position="141"/>
        <end position="178"/>
    </location>
</feature>
<evidence type="ECO:0000256" key="2">
    <source>
        <dbReference type="ARBA" id="ARBA00007317"/>
    </source>
</evidence>
<comment type="cofactor">
    <cofactor evidence="1">
        <name>(R)-lipoate</name>
        <dbReference type="ChEBI" id="CHEBI:83088"/>
    </cofactor>
</comment>
<dbReference type="PANTHER" id="PTHR43178:SF5">
    <property type="entry name" value="LIPOAMIDE ACYLTRANSFERASE COMPONENT OF BRANCHED-CHAIN ALPHA-KETO ACID DEHYDROGENASE COMPLEX, MITOCHONDRIAL"/>
    <property type="match status" value="1"/>
</dbReference>
<dbReference type="InterPro" id="IPR036625">
    <property type="entry name" value="E3-bd_dom_sf"/>
</dbReference>
<dbReference type="PROSITE" id="PS50968">
    <property type="entry name" value="BIOTINYL_LIPOYL"/>
    <property type="match status" value="1"/>
</dbReference>
<dbReference type="InterPro" id="IPR001078">
    <property type="entry name" value="2-oxoacid_DH_actylTfrase"/>
</dbReference>
<keyword evidence="10" id="KW-1185">Reference proteome</keyword>
<comment type="caution">
    <text evidence="9">The sequence shown here is derived from an EMBL/GenBank/DDBJ whole genome shotgun (WGS) entry which is preliminary data.</text>
</comment>
<evidence type="ECO:0000313" key="9">
    <source>
        <dbReference type="EMBL" id="MFC6834927.1"/>
    </source>
</evidence>
<dbReference type="Pfam" id="PF00198">
    <property type="entry name" value="2-oxoacid_dh"/>
    <property type="match status" value="1"/>
</dbReference>
<gene>
    <name evidence="9" type="ORF">ACFQHK_00225</name>
</gene>
<comment type="similarity">
    <text evidence="2">Belongs to the 2-oxoacid dehydrogenase family.</text>
</comment>
<feature type="region of interest" description="Disordered" evidence="6">
    <location>
        <begin position="206"/>
        <end position="235"/>
    </location>
</feature>
<name>A0ABD5U6R2_9EURY</name>
<dbReference type="Pfam" id="PF02817">
    <property type="entry name" value="E3_binding"/>
    <property type="match status" value="2"/>
</dbReference>
<dbReference type="InterPro" id="IPR036102">
    <property type="entry name" value="OsmC/Ohrsf"/>
</dbReference>
<dbReference type="EMBL" id="JBHSXM010000001">
    <property type="protein sequence ID" value="MFC6834927.1"/>
    <property type="molecule type" value="Genomic_DNA"/>
</dbReference>
<feature type="domain" description="Peripheral subunit-binding (PSBD)" evidence="8">
    <location>
        <begin position="188"/>
        <end position="225"/>
    </location>
</feature>
<feature type="compositionally biased region" description="Acidic residues" evidence="6">
    <location>
        <begin position="95"/>
        <end position="116"/>
    </location>
</feature>
<dbReference type="Pfam" id="PF02566">
    <property type="entry name" value="OsmC"/>
    <property type="match status" value="1"/>
</dbReference>
<dbReference type="InterPro" id="IPR023213">
    <property type="entry name" value="CAT-like_dom_sf"/>
</dbReference>
<dbReference type="Pfam" id="PF00364">
    <property type="entry name" value="Biotin_lipoyl"/>
    <property type="match status" value="1"/>
</dbReference>
<evidence type="ECO:0000256" key="3">
    <source>
        <dbReference type="ARBA" id="ARBA00022679"/>
    </source>
</evidence>
<keyword evidence="5" id="KW-0012">Acyltransferase</keyword>
<feature type="compositionally biased region" description="Acidic residues" evidence="6">
    <location>
        <begin position="217"/>
        <end position="232"/>
    </location>
</feature>
<dbReference type="Proteomes" id="UP001596406">
    <property type="component" value="Unassembled WGS sequence"/>
</dbReference>
<dbReference type="Gene3D" id="3.30.300.20">
    <property type="match status" value="1"/>
</dbReference>
<keyword evidence="4" id="KW-0450">Lipoyl</keyword>
<feature type="region of interest" description="Disordered" evidence="6">
    <location>
        <begin position="94"/>
        <end position="194"/>
    </location>
</feature>
<reference evidence="9 10" key="1">
    <citation type="journal article" date="2019" name="Int. J. Syst. Evol. Microbiol.">
        <title>The Global Catalogue of Microorganisms (GCM) 10K type strain sequencing project: providing services to taxonomists for standard genome sequencing and annotation.</title>
        <authorList>
            <consortium name="The Broad Institute Genomics Platform"/>
            <consortium name="The Broad Institute Genome Sequencing Center for Infectious Disease"/>
            <person name="Wu L."/>
            <person name="Ma J."/>
        </authorList>
    </citation>
    <scope>NUCLEOTIDE SEQUENCE [LARGE SCALE GENOMIC DNA]</scope>
    <source>
        <strain evidence="9 10">PSRA2</strain>
    </source>
</reference>